<evidence type="ECO:0000256" key="4">
    <source>
        <dbReference type="ARBA" id="ARBA00022801"/>
    </source>
</evidence>
<dbReference type="GO" id="GO:0003697">
    <property type="term" value="F:single-stranded DNA binding"/>
    <property type="evidence" value="ECO:0007669"/>
    <property type="project" value="InterPro"/>
</dbReference>
<sequence>MCGRFTLTETIEKLQLLFEFEYAEGEVLPRYNIAPSQNILTIIGDGKQRIGRQMKWGLVPYWAKDEKIAYKMINARAEGIDSKPSFKAPFKSKRCLILADGFYEWKKTEEGKQPYRFIMKDDKPFAFAGIWDSWHKGENPLTSCTIITTGPNEVTEDVHDRMPVILKESDFEDWLNPRFNDTEYLKSLLEPYPAEKMDKYPVSNKVNSPKNELAELISPLNSF</sequence>
<dbReference type="RefSeq" id="WP_019381170.1">
    <property type="nucleotide sequence ID" value="NZ_CP015506.1"/>
</dbReference>
<keyword evidence="7" id="KW-0456">Lyase</keyword>
<dbReference type="PANTHER" id="PTHR13604:SF0">
    <property type="entry name" value="ABASIC SITE PROCESSING PROTEIN HMCES"/>
    <property type="match status" value="1"/>
</dbReference>
<keyword evidence="4 8" id="KW-0378">Hydrolase</keyword>
<gene>
    <name evidence="9" type="ORF">A361_18120</name>
</gene>
<dbReference type="Proteomes" id="UP000077856">
    <property type="component" value="Chromosome"/>
</dbReference>
<dbReference type="AlphaFoldDB" id="A0A160MDV0"/>
<evidence type="ECO:0000256" key="3">
    <source>
        <dbReference type="ARBA" id="ARBA00022763"/>
    </source>
</evidence>
<dbReference type="GO" id="GO:0008233">
    <property type="term" value="F:peptidase activity"/>
    <property type="evidence" value="ECO:0007669"/>
    <property type="project" value="UniProtKB-KW"/>
</dbReference>
<keyword evidence="2 8" id="KW-0645">Protease</keyword>
<evidence type="ECO:0000256" key="6">
    <source>
        <dbReference type="ARBA" id="ARBA00023125"/>
    </source>
</evidence>
<evidence type="ECO:0000313" key="10">
    <source>
        <dbReference type="Proteomes" id="UP000077856"/>
    </source>
</evidence>
<dbReference type="EC" id="3.4.-.-" evidence="8"/>
<dbReference type="PANTHER" id="PTHR13604">
    <property type="entry name" value="DC12-RELATED"/>
    <property type="match status" value="1"/>
</dbReference>
<keyword evidence="5" id="KW-0190">Covalent protein-DNA linkage</keyword>
<accession>A0A160MDV0</accession>
<evidence type="ECO:0000256" key="7">
    <source>
        <dbReference type="ARBA" id="ARBA00023239"/>
    </source>
</evidence>
<reference evidence="9 10" key="1">
    <citation type="submission" date="2016-04" db="EMBL/GenBank/DDBJ databases">
        <title>Complete genome sequence of Bacillus oceanisediminis strain 2691.</title>
        <authorList>
            <person name="Jeong H."/>
            <person name="Kim H.J."/>
            <person name="Lee D.-W."/>
        </authorList>
    </citation>
    <scope>NUCLEOTIDE SEQUENCE [LARGE SCALE GENOMIC DNA]</scope>
    <source>
        <strain evidence="9 10">2691</strain>
    </source>
</reference>
<proteinExistence type="inferred from homology"/>
<protein>
    <recommendedName>
        <fullName evidence="8">Abasic site processing protein</fullName>
        <ecNumber evidence="8">3.4.-.-</ecNumber>
    </recommendedName>
</protein>
<comment type="similarity">
    <text evidence="1 8">Belongs to the SOS response-associated peptidase family.</text>
</comment>
<evidence type="ECO:0000313" key="9">
    <source>
        <dbReference type="EMBL" id="AND40984.1"/>
    </source>
</evidence>
<name>A0A160MDV0_9BACI</name>
<dbReference type="Gene3D" id="3.90.1680.10">
    <property type="entry name" value="SOS response associated peptidase-like"/>
    <property type="match status" value="1"/>
</dbReference>
<dbReference type="KEGG" id="bon:A361_18120"/>
<dbReference type="Pfam" id="PF02586">
    <property type="entry name" value="SRAP"/>
    <property type="match status" value="1"/>
</dbReference>
<dbReference type="InterPro" id="IPR036590">
    <property type="entry name" value="SRAP-like"/>
</dbReference>
<dbReference type="GO" id="GO:0106300">
    <property type="term" value="P:protein-DNA covalent cross-linking repair"/>
    <property type="evidence" value="ECO:0007669"/>
    <property type="project" value="InterPro"/>
</dbReference>
<dbReference type="GO" id="GO:0006508">
    <property type="term" value="P:proteolysis"/>
    <property type="evidence" value="ECO:0007669"/>
    <property type="project" value="UniProtKB-KW"/>
</dbReference>
<keyword evidence="3" id="KW-0227">DNA damage</keyword>
<dbReference type="EMBL" id="CP015506">
    <property type="protein sequence ID" value="AND40984.1"/>
    <property type="molecule type" value="Genomic_DNA"/>
</dbReference>
<dbReference type="InterPro" id="IPR003738">
    <property type="entry name" value="SRAP"/>
</dbReference>
<organism evidence="9 10">
    <name type="scientific">Cytobacillus oceanisediminis 2691</name>
    <dbReference type="NCBI Taxonomy" id="1196031"/>
    <lineage>
        <taxon>Bacteria</taxon>
        <taxon>Bacillati</taxon>
        <taxon>Bacillota</taxon>
        <taxon>Bacilli</taxon>
        <taxon>Bacillales</taxon>
        <taxon>Bacillaceae</taxon>
        <taxon>Cytobacillus</taxon>
    </lineage>
</organism>
<dbReference type="eggNOG" id="COG2135">
    <property type="taxonomic scope" value="Bacteria"/>
</dbReference>
<evidence type="ECO:0000256" key="1">
    <source>
        <dbReference type="ARBA" id="ARBA00008136"/>
    </source>
</evidence>
<evidence type="ECO:0000256" key="2">
    <source>
        <dbReference type="ARBA" id="ARBA00022670"/>
    </source>
</evidence>
<evidence type="ECO:0000256" key="8">
    <source>
        <dbReference type="RuleBase" id="RU364100"/>
    </source>
</evidence>
<keyword evidence="6" id="KW-0238">DNA-binding</keyword>
<evidence type="ECO:0000256" key="5">
    <source>
        <dbReference type="ARBA" id="ARBA00023124"/>
    </source>
</evidence>
<dbReference type="SUPFAM" id="SSF143081">
    <property type="entry name" value="BB1717-like"/>
    <property type="match status" value="1"/>
</dbReference>
<dbReference type="GO" id="GO:0016829">
    <property type="term" value="F:lyase activity"/>
    <property type="evidence" value="ECO:0007669"/>
    <property type="project" value="UniProtKB-KW"/>
</dbReference>